<comment type="caution">
    <text evidence="1">The sequence shown here is derived from an EMBL/GenBank/DDBJ whole genome shotgun (WGS) entry which is preliminary data.</text>
</comment>
<name>A0ACA9PHQ3_9GLOM</name>
<reference evidence="1" key="1">
    <citation type="submission" date="2021-06" db="EMBL/GenBank/DDBJ databases">
        <authorList>
            <person name="Kallberg Y."/>
            <person name="Tangrot J."/>
            <person name="Rosling A."/>
        </authorList>
    </citation>
    <scope>NUCLEOTIDE SEQUENCE</scope>
    <source>
        <strain evidence="1">CL356</strain>
    </source>
</reference>
<evidence type="ECO:0000313" key="1">
    <source>
        <dbReference type="EMBL" id="CAG8704529.1"/>
    </source>
</evidence>
<keyword evidence="2" id="KW-1185">Reference proteome</keyword>
<evidence type="ECO:0000313" key="2">
    <source>
        <dbReference type="Proteomes" id="UP000789525"/>
    </source>
</evidence>
<dbReference type="Proteomes" id="UP000789525">
    <property type="component" value="Unassembled WGS sequence"/>
</dbReference>
<protein>
    <submittedName>
        <fullName evidence="1">3842_t:CDS:1</fullName>
    </submittedName>
</protein>
<sequence length="85" mass="10149">PRRPCILNHYIPPNNFTDCKELMRISRRLVFMLLLTILVVVIILFLWLWTRYIKVEQDVYTVIYNVGKLQRPGVKDTLSSWNKVS</sequence>
<organism evidence="1 2">
    <name type="scientific">Acaulospora colombiana</name>
    <dbReference type="NCBI Taxonomy" id="27376"/>
    <lineage>
        <taxon>Eukaryota</taxon>
        <taxon>Fungi</taxon>
        <taxon>Fungi incertae sedis</taxon>
        <taxon>Mucoromycota</taxon>
        <taxon>Glomeromycotina</taxon>
        <taxon>Glomeromycetes</taxon>
        <taxon>Diversisporales</taxon>
        <taxon>Acaulosporaceae</taxon>
        <taxon>Acaulospora</taxon>
    </lineage>
</organism>
<gene>
    <name evidence="1" type="ORF">ACOLOM_LOCUS10392</name>
</gene>
<accession>A0ACA9PHQ3</accession>
<dbReference type="EMBL" id="CAJVPT010033355">
    <property type="protein sequence ID" value="CAG8704529.1"/>
    <property type="molecule type" value="Genomic_DNA"/>
</dbReference>
<feature type="non-terminal residue" evidence="1">
    <location>
        <position position="1"/>
    </location>
</feature>
<proteinExistence type="predicted"/>